<feature type="transmembrane region" description="Helical" evidence="7">
    <location>
        <begin position="140"/>
        <end position="156"/>
    </location>
</feature>
<evidence type="ECO:0000256" key="2">
    <source>
        <dbReference type="ARBA" id="ARBA00022692"/>
    </source>
</evidence>
<proteinExistence type="predicted"/>
<organism evidence="10 11">
    <name type="scientific">Gemella haemolysans</name>
    <dbReference type="NCBI Taxonomy" id="1379"/>
    <lineage>
        <taxon>Bacteria</taxon>
        <taxon>Bacillati</taxon>
        <taxon>Bacillota</taxon>
        <taxon>Bacilli</taxon>
        <taxon>Bacillales</taxon>
        <taxon>Gemellaceae</taxon>
        <taxon>Gemella</taxon>
    </lineage>
</organism>
<dbReference type="InterPro" id="IPR003439">
    <property type="entry name" value="ABC_transporter-like_ATP-bd"/>
</dbReference>
<sequence length="576" mass="64904">MGVLVNEKKEAKLKLPVKKSLTLTLLILSIFEAACIIIQAAFLAKAIVGLFDKNFDNVVRDSVLFLIGYIFRIVFLHLQQYFTENHAITFEKELRKKLLTSYFDLGPDFTSREGSGKLVTLAIDGIGKVKQYFELNVSKQIRGAIIPTLVVIFIFYTDYVSALMIISVIPVIVIFMILLGINARDMANRQYKKYRALSNNFIDTIRGVETLKFLGVSKNYLPIMEKKNREYRQSTMKTLSVAFLNSFALDFLTTIAIALLAVRLGILLLDGSTVLLPSLTVLLIAPEFFLPMKQAATDYHATLDGQMAYEDINRMIIDNEKNKSEKSSIESVDSIELKNIGLIKDEKKILDNITLSINKGEKICLVGQSGSGKTSLISILSGFNEQSEGEILINGEVTNLKNVHWSNNISYISQFPYIFPDTIRNNILFYTDENVSEEYLKEISKLVGLDKFISTLPQGFDTNIGEGGQELSGGQAQRIAIARALISNREIIILDEPTSHLDIETEFEIKEKLLELFIGRTVIIATHRLHWLNNVDYVLNLEQGRVSDFEKVVEFKNSPRFDQLKANLVGGSYSEK</sequence>
<dbReference type="InterPro" id="IPR027417">
    <property type="entry name" value="P-loop_NTPase"/>
</dbReference>
<dbReference type="Pfam" id="PF00664">
    <property type="entry name" value="ABC_membrane"/>
    <property type="match status" value="1"/>
</dbReference>
<keyword evidence="3" id="KW-0547">Nucleotide-binding</keyword>
<evidence type="ECO:0000256" key="3">
    <source>
        <dbReference type="ARBA" id="ARBA00022741"/>
    </source>
</evidence>
<evidence type="ECO:0000313" key="11">
    <source>
        <dbReference type="Proteomes" id="UP000501205"/>
    </source>
</evidence>
<dbReference type="PROSITE" id="PS00211">
    <property type="entry name" value="ABC_TRANSPORTER_1"/>
    <property type="match status" value="1"/>
</dbReference>
<dbReference type="PROSITE" id="PS50893">
    <property type="entry name" value="ABC_TRANSPORTER_2"/>
    <property type="match status" value="1"/>
</dbReference>
<dbReference type="Pfam" id="PF00005">
    <property type="entry name" value="ABC_tran"/>
    <property type="match status" value="1"/>
</dbReference>
<dbReference type="Gene3D" id="1.20.1560.10">
    <property type="entry name" value="ABC transporter type 1, transmembrane domain"/>
    <property type="match status" value="1"/>
</dbReference>
<evidence type="ECO:0000259" key="9">
    <source>
        <dbReference type="PROSITE" id="PS50929"/>
    </source>
</evidence>
<dbReference type="NCBIfam" id="TIGR02857">
    <property type="entry name" value="CydD"/>
    <property type="match status" value="1"/>
</dbReference>
<evidence type="ECO:0000313" key="10">
    <source>
        <dbReference type="EMBL" id="QIX89042.1"/>
    </source>
</evidence>
<feature type="transmembrane region" description="Helical" evidence="7">
    <location>
        <begin position="162"/>
        <end position="183"/>
    </location>
</feature>
<evidence type="ECO:0000256" key="6">
    <source>
        <dbReference type="ARBA" id="ARBA00023136"/>
    </source>
</evidence>
<dbReference type="SUPFAM" id="SSF90123">
    <property type="entry name" value="ABC transporter transmembrane region"/>
    <property type="match status" value="1"/>
</dbReference>
<dbReference type="InterPro" id="IPR014216">
    <property type="entry name" value="ABC_transptr_CydD"/>
</dbReference>
<keyword evidence="4" id="KW-0067">ATP-binding</keyword>
<evidence type="ECO:0000256" key="4">
    <source>
        <dbReference type="ARBA" id="ARBA00022840"/>
    </source>
</evidence>
<dbReference type="Proteomes" id="UP000501205">
    <property type="component" value="Chromosome"/>
</dbReference>
<evidence type="ECO:0000256" key="5">
    <source>
        <dbReference type="ARBA" id="ARBA00022989"/>
    </source>
</evidence>
<dbReference type="SUPFAM" id="SSF52540">
    <property type="entry name" value="P-loop containing nucleoside triphosphate hydrolases"/>
    <property type="match status" value="1"/>
</dbReference>
<dbReference type="EMBL" id="CP050965">
    <property type="protein sequence ID" value="QIX89042.1"/>
    <property type="molecule type" value="Genomic_DNA"/>
</dbReference>
<keyword evidence="6 7" id="KW-0472">Membrane</keyword>
<keyword evidence="11" id="KW-1185">Reference proteome</keyword>
<evidence type="ECO:0000256" key="7">
    <source>
        <dbReference type="SAM" id="Phobius"/>
    </source>
</evidence>
<dbReference type="InterPro" id="IPR017871">
    <property type="entry name" value="ABC_transporter-like_CS"/>
</dbReference>
<keyword evidence="2 7" id="KW-0812">Transmembrane</keyword>
<evidence type="ECO:0000256" key="1">
    <source>
        <dbReference type="ARBA" id="ARBA00004651"/>
    </source>
</evidence>
<dbReference type="PROSITE" id="PS50929">
    <property type="entry name" value="ABC_TM1F"/>
    <property type="match status" value="1"/>
</dbReference>
<dbReference type="InterPro" id="IPR036640">
    <property type="entry name" value="ABC1_TM_sf"/>
</dbReference>
<evidence type="ECO:0000259" key="8">
    <source>
        <dbReference type="PROSITE" id="PS50893"/>
    </source>
</evidence>
<comment type="subcellular location">
    <subcellularLocation>
        <location evidence="1">Cell membrane</location>
        <topology evidence="1">Multi-pass membrane protein</topology>
    </subcellularLocation>
</comment>
<reference evidence="10 11" key="1">
    <citation type="submission" date="2019-11" db="EMBL/GenBank/DDBJ databases">
        <title>FDA dAtabase for Regulatory Grade micrObial Sequences (FDA-ARGOS): Supporting development and validation of Infectious Disease Dx tests.</title>
        <authorList>
            <person name="Damon A."/>
            <person name="Tallon L."/>
            <person name="Sadzewicz L."/>
            <person name="Vavikolanu K."/>
            <person name="Mehta A."/>
            <person name="Aluvathingal J."/>
            <person name="Nadendla S."/>
            <person name="Myers T."/>
            <person name="Yan Y."/>
            <person name="Sichtig H."/>
        </authorList>
    </citation>
    <scope>NUCLEOTIDE SEQUENCE [LARGE SCALE GENOMIC DNA]</scope>
    <source>
        <strain evidence="10 11">FDAARGOS_740</strain>
    </source>
</reference>
<feature type="transmembrane region" description="Helical" evidence="7">
    <location>
        <begin position="239"/>
        <end position="260"/>
    </location>
</feature>
<dbReference type="PANTHER" id="PTHR24221">
    <property type="entry name" value="ATP-BINDING CASSETTE SUB-FAMILY B"/>
    <property type="match status" value="1"/>
</dbReference>
<dbReference type="InterPro" id="IPR011527">
    <property type="entry name" value="ABC1_TM_dom"/>
</dbReference>
<dbReference type="SMART" id="SM00382">
    <property type="entry name" value="AAA"/>
    <property type="match status" value="1"/>
</dbReference>
<feature type="domain" description="ABC transporter" evidence="8">
    <location>
        <begin position="335"/>
        <end position="568"/>
    </location>
</feature>
<feature type="transmembrane region" description="Helical" evidence="7">
    <location>
        <begin position="21"/>
        <end position="43"/>
    </location>
</feature>
<accession>A0ABX6KKE2</accession>
<dbReference type="InterPro" id="IPR003593">
    <property type="entry name" value="AAA+_ATPase"/>
</dbReference>
<feature type="transmembrane region" description="Helical" evidence="7">
    <location>
        <begin position="63"/>
        <end position="82"/>
    </location>
</feature>
<gene>
    <name evidence="10" type="primary">cydD</name>
    <name evidence="10" type="ORF">FOC48_02920</name>
</gene>
<protein>
    <submittedName>
        <fullName evidence="10">Thiol reductant ABC exporter subunit CydD</fullName>
    </submittedName>
</protein>
<keyword evidence="5 7" id="KW-1133">Transmembrane helix</keyword>
<dbReference type="PANTHER" id="PTHR24221:SF614">
    <property type="entry name" value="GLUTATHIONE_L-CYSTEINE TRANSPORT SYSTEM ATP-BINDING_PERMEASE PROTEIN CYDC"/>
    <property type="match status" value="1"/>
</dbReference>
<name>A0ABX6KKE2_9BACL</name>
<dbReference type="CDD" id="cd18584">
    <property type="entry name" value="ABC_6TM_AarD_CydD"/>
    <property type="match status" value="1"/>
</dbReference>
<dbReference type="InterPro" id="IPR039421">
    <property type="entry name" value="Type_1_exporter"/>
</dbReference>
<feature type="domain" description="ABC transmembrane type-1" evidence="9">
    <location>
        <begin position="23"/>
        <end position="304"/>
    </location>
</feature>
<dbReference type="Gene3D" id="3.40.50.300">
    <property type="entry name" value="P-loop containing nucleotide triphosphate hydrolases"/>
    <property type="match status" value="1"/>
</dbReference>